<name>A0A8X7R555_BRACI</name>
<organism evidence="1 2">
    <name type="scientific">Brassica carinata</name>
    <name type="common">Ethiopian mustard</name>
    <name type="synonym">Abyssinian cabbage</name>
    <dbReference type="NCBI Taxonomy" id="52824"/>
    <lineage>
        <taxon>Eukaryota</taxon>
        <taxon>Viridiplantae</taxon>
        <taxon>Streptophyta</taxon>
        <taxon>Embryophyta</taxon>
        <taxon>Tracheophyta</taxon>
        <taxon>Spermatophyta</taxon>
        <taxon>Magnoliopsida</taxon>
        <taxon>eudicotyledons</taxon>
        <taxon>Gunneridae</taxon>
        <taxon>Pentapetalae</taxon>
        <taxon>rosids</taxon>
        <taxon>malvids</taxon>
        <taxon>Brassicales</taxon>
        <taxon>Brassicaceae</taxon>
        <taxon>Brassiceae</taxon>
        <taxon>Brassica</taxon>
    </lineage>
</organism>
<evidence type="ECO:0000313" key="2">
    <source>
        <dbReference type="Proteomes" id="UP000886595"/>
    </source>
</evidence>
<sequence>MRRKYAIHPSVGMRSLTEFERALDGGAREIAIYEAYLEAGFRGVIPSLIGEISSFFCFCPSQLTPLTWRTLMAIQVLGELHGVSVVRGFYHLRSRKGTPLVEEPSRDVSRSVSFAGEAVAKLIMGGPRRYRWVTFLVSKEALRHNRVWGNMVNLPVLAIYDEHQKAKTRKRRPLYTPPPRLSRAASLLNGSFSTSSTGAEAVSNHDPLVFFLHNQVQNMMARRDLLIQQVKVSARWELMKEWLEKRVEHCDPEEEYRRHLSLPGGADQQAGSFSRVATPRSVVGSRFPEDPSFWMIFVSETLAFVESPCFE</sequence>
<dbReference type="Proteomes" id="UP000886595">
    <property type="component" value="Unassembled WGS sequence"/>
</dbReference>
<gene>
    <name evidence="1" type="ORF">Bca52824_053914</name>
</gene>
<protein>
    <submittedName>
        <fullName evidence="1">Uncharacterized protein</fullName>
    </submittedName>
</protein>
<dbReference type="PANTHER" id="PTHR31099">
    <property type="entry name" value="OS06G0165300 PROTEIN"/>
    <property type="match status" value="1"/>
</dbReference>
<reference evidence="1 2" key="1">
    <citation type="submission" date="2020-02" db="EMBL/GenBank/DDBJ databases">
        <authorList>
            <person name="Ma Q."/>
            <person name="Huang Y."/>
            <person name="Song X."/>
            <person name="Pei D."/>
        </authorList>
    </citation>
    <scope>NUCLEOTIDE SEQUENCE [LARGE SCALE GENOMIC DNA]</scope>
    <source>
        <strain evidence="1">Sxm20200214</strain>
        <tissue evidence="1">Leaf</tissue>
    </source>
</reference>
<dbReference type="PANTHER" id="PTHR31099:SF24">
    <property type="entry name" value="AMINOTRANSFERASE-LIKE PLANT MOBILE DOMAIN-CONTAINING PROTEIN"/>
    <property type="match status" value="1"/>
</dbReference>
<keyword evidence="2" id="KW-1185">Reference proteome</keyword>
<accession>A0A8X7R555</accession>
<proteinExistence type="predicted"/>
<evidence type="ECO:0000313" key="1">
    <source>
        <dbReference type="EMBL" id="KAG2282694.1"/>
    </source>
</evidence>
<dbReference type="OrthoDB" id="10308242at2759"/>
<dbReference type="AlphaFoldDB" id="A0A8X7R555"/>
<comment type="caution">
    <text evidence="1">The sequence shown here is derived from an EMBL/GenBank/DDBJ whole genome shotgun (WGS) entry which is preliminary data.</text>
</comment>
<dbReference type="EMBL" id="JAAMPC010000011">
    <property type="protein sequence ID" value="KAG2282694.1"/>
    <property type="molecule type" value="Genomic_DNA"/>
</dbReference>